<dbReference type="GO" id="GO:0005524">
    <property type="term" value="F:ATP binding"/>
    <property type="evidence" value="ECO:0007669"/>
    <property type="project" value="UniProtKB-UniRule"/>
</dbReference>
<proteinExistence type="predicted"/>
<dbReference type="SMART" id="SM00220">
    <property type="entry name" value="S_TKc"/>
    <property type="match status" value="1"/>
</dbReference>
<evidence type="ECO:0000256" key="4">
    <source>
        <dbReference type="PROSITE-ProRule" id="PRU10141"/>
    </source>
</evidence>
<dbReference type="AlphaFoldDB" id="A0A8S1P2P3"/>
<feature type="compositionally biased region" description="Polar residues" evidence="5">
    <location>
        <begin position="459"/>
        <end position="470"/>
    </location>
</feature>
<dbReference type="PROSITE" id="PS00107">
    <property type="entry name" value="PROTEIN_KINASE_ATP"/>
    <property type="match status" value="1"/>
</dbReference>
<evidence type="ECO:0000256" key="1">
    <source>
        <dbReference type="ARBA" id="ARBA00011245"/>
    </source>
</evidence>
<feature type="compositionally biased region" description="Polar residues" evidence="5">
    <location>
        <begin position="542"/>
        <end position="560"/>
    </location>
</feature>
<dbReference type="InterPro" id="IPR017441">
    <property type="entry name" value="Protein_kinase_ATP_BS"/>
</dbReference>
<comment type="caution">
    <text evidence="7">The sequence shown here is derived from an EMBL/GenBank/DDBJ whole genome shotgun (WGS) entry which is preliminary data.</text>
</comment>
<organism evidence="7 8">
    <name type="scientific">Paramecium sonneborni</name>
    <dbReference type="NCBI Taxonomy" id="65129"/>
    <lineage>
        <taxon>Eukaryota</taxon>
        <taxon>Sar</taxon>
        <taxon>Alveolata</taxon>
        <taxon>Ciliophora</taxon>
        <taxon>Intramacronucleata</taxon>
        <taxon>Oligohymenophorea</taxon>
        <taxon>Peniculida</taxon>
        <taxon>Parameciidae</taxon>
        <taxon>Paramecium</taxon>
    </lineage>
</organism>
<dbReference type="Pfam" id="PF00069">
    <property type="entry name" value="Pkinase"/>
    <property type="match status" value="1"/>
</dbReference>
<sequence length="662" mass="76496">MDFEVNESLEGDKKGHILLTLNGQADAEIIKYRFFKGQIRMQEIKRKIEKHFKMRIAWLRVYTQQGIEIFEEDLPYIKDGTLLYVSDSIEFDAYCQISVYQIMRVLGEGGFGKVMLGRHKITGEQVAIKLIDSGKLWNAEDIDLVFREAEVMKNLRHNNIVRILNCYTLPNMQVVLIMEFLQGGDLVEYLQEKGVLSESEARIIFRQIAEAIRYCHDKRLIHRDLKLENILLTSKVDKVIKIIDFGIATVSTNFTIDKVDRGSLSYMPPELISGSTLEIKPSIDIWSLGVILYALVCGNLPFTNKNDDQTIDNILKCNYSYPPTLILSKEYKDLLNNMLNPDPTLRYSAYQIIRHPWMQKVITQSPSNLLTPKTVIPKKFIKKEITMAGPSNKNQQQQIQLRAGLTMLKPTIVQSPSNVSTIPIIYEFSNRYQQKQDEPQSPPSSFLDNCTNRSIQETIQNSNQEQQPIPKTNPVRKYSDFNQKLIDRIFREDSKRQKIKKWKSQSPTLKASPKKQQQLQGSLIQCTNCHFNSARTANTSPYTISRSTLHTPNLFSSRQSSENKKKSNDKLEIQTIINLSQRLELKQLYSNSITPKNNIQSRPSNISPTKADMLYKLQIQFKQRKINNEILLQKQLYENNKEMTIQKLCNIIFSSRIRVANK</sequence>
<keyword evidence="8" id="KW-1185">Reference proteome</keyword>
<feature type="domain" description="Protein kinase" evidence="6">
    <location>
        <begin position="100"/>
        <end position="358"/>
    </location>
</feature>
<dbReference type="FunFam" id="1.10.510.10:FF:000571">
    <property type="entry name" value="Maternal embryonic leucine zipper kinase"/>
    <property type="match status" value="1"/>
</dbReference>
<protein>
    <recommendedName>
        <fullName evidence="6">Protein kinase domain-containing protein</fullName>
    </recommendedName>
</protein>
<evidence type="ECO:0000256" key="3">
    <source>
        <dbReference type="ARBA" id="ARBA00022840"/>
    </source>
</evidence>
<dbReference type="InterPro" id="IPR000719">
    <property type="entry name" value="Prot_kinase_dom"/>
</dbReference>
<keyword evidence="2 4" id="KW-0547">Nucleotide-binding</keyword>
<feature type="region of interest" description="Disordered" evidence="5">
    <location>
        <begin position="496"/>
        <end position="517"/>
    </location>
</feature>
<feature type="region of interest" description="Disordered" evidence="5">
    <location>
        <begin position="459"/>
        <end position="480"/>
    </location>
</feature>
<evidence type="ECO:0000256" key="5">
    <source>
        <dbReference type="SAM" id="MobiDB-lite"/>
    </source>
</evidence>
<dbReference type="CDD" id="cd14003">
    <property type="entry name" value="STKc_AMPK-like"/>
    <property type="match status" value="1"/>
</dbReference>
<gene>
    <name evidence="7" type="ORF">PSON_ATCC_30995.1.T0670052</name>
</gene>
<name>A0A8S1P2P3_9CILI</name>
<dbReference type="OrthoDB" id="304646at2759"/>
<evidence type="ECO:0000256" key="2">
    <source>
        <dbReference type="ARBA" id="ARBA00022741"/>
    </source>
</evidence>
<keyword evidence="3 4" id="KW-0067">ATP-binding</keyword>
<feature type="region of interest" description="Disordered" evidence="5">
    <location>
        <begin position="542"/>
        <end position="568"/>
    </location>
</feature>
<comment type="subunit">
    <text evidence="1">Monomer.</text>
</comment>
<dbReference type="PANTHER" id="PTHR24346">
    <property type="entry name" value="MAP/MICROTUBULE AFFINITY-REGULATING KINASE"/>
    <property type="match status" value="1"/>
</dbReference>
<dbReference type="PROSITE" id="PS50011">
    <property type="entry name" value="PROTEIN_KINASE_DOM"/>
    <property type="match status" value="1"/>
</dbReference>
<evidence type="ECO:0000313" key="8">
    <source>
        <dbReference type="Proteomes" id="UP000692954"/>
    </source>
</evidence>
<dbReference type="InterPro" id="IPR008271">
    <property type="entry name" value="Ser/Thr_kinase_AS"/>
</dbReference>
<evidence type="ECO:0000259" key="6">
    <source>
        <dbReference type="PROSITE" id="PS50011"/>
    </source>
</evidence>
<accession>A0A8S1P2P3</accession>
<dbReference type="PANTHER" id="PTHR24346:SF30">
    <property type="entry name" value="MATERNAL EMBRYONIC LEUCINE ZIPPER KINASE"/>
    <property type="match status" value="1"/>
</dbReference>
<feature type="compositionally biased region" description="Polar residues" evidence="5">
    <location>
        <begin position="504"/>
        <end position="517"/>
    </location>
</feature>
<dbReference type="EMBL" id="CAJJDN010000067">
    <property type="protein sequence ID" value="CAD8096754.1"/>
    <property type="molecule type" value="Genomic_DNA"/>
</dbReference>
<dbReference type="GO" id="GO:0005737">
    <property type="term" value="C:cytoplasm"/>
    <property type="evidence" value="ECO:0007669"/>
    <property type="project" value="TreeGrafter"/>
</dbReference>
<reference evidence="7" key="1">
    <citation type="submission" date="2021-01" db="EMBL/GenBank/DDBJ databases">
        <authorList>
            <consortium name="Genoscope - CEA"/>
            <person name="William W."/>
        </authorList>
    </citation>
    <scope>NUCLEOTIDE SEQUENCE</scope>
</reference>
<feature type="binding site" evidence="4">
    <location>
        <position position="129"/>
    </location>
    <ligand>
        <name>ATP</name>
        <dbReference type="ChEBI" id="CHEBI:30616"/>
    </ligand>
</feature>
<dbReference type="GO" id="GO:0004674">
    <property type="term" value="F:protein serine/threonine kinase activity"/>
    <property type="evidence" value="ECO:0007669"/>
    <property type="project" value="TreeGrafter"/>
</dbReference>
<dbReference type="PROSITE" id="PS00108">
    <property type="entry name" value="PROTEIN_KINASE_ST"/>
    <property type="match status" value="1"/>
</dbReference>
<dbReference type="GO" id="GO:0035556">
    <property type="term" value="P:intracellular signal transduction"/>
    <property type="evidence" value="ECO:0007669"/>
    <property type="project" value="TreeGrafter"/>
</dbReference>
<dbReference type="Proteomes" id="UP000692954">
    <property type="component" value="Unassembled WGS sequence"/>
</dbReference>
<evidence type="ECO:0000313" key="7">
    <source>
        <dbReference type="EMBL" id="CAD8096754.1"/>
    </source>
</evidence>